<dbReference type="InterPro" id="IPR050204">
    <property type="entry name" value="AraC_XylS_family_regulators"/>
</dbReference>
<evidence type="ECO:0000259" key="6">
    <source>
        <dbReference type="PROSITE" id="PS01124"/>
    </source>
</evidence>
<evidence type="ECO:0000256" key="3">
    <source>
        <dbReference type="ARBA" id="ARBA00023125"/>
    </source>
</evidence>
<feature type="domain" description="HTH araC/xylS-type" evidence="6">
    <location>
        <begin position="173"/>
        <end position="271"/>
    </location>
</feature>
<dbReference type="PROSITE" id="PS01124">
    <property type="entry name" value="HTH_ARAC_FAMILY_2"/>
    <property type="match status" value="1"/>
</dbReference>
<comment type="caution">
    <text evidence="7">The sequence shown here is derived from an EMBL/GenBank/DDBJ whole genome shotgun (WGS) entry which is preliminary data.</text>
</comment>
<evidence type="ECO:0000256" key="2">
    <source>
        <dbReference type="ARBA" id="ARBA00023015"/>
    </source>
</evidence>
<organism evidence="7 8">
    <name type="scientific">Paenibacillus montanisoli</name>
    <dbReference type="NCBI Taxonomy" id="2081970"/>
    <lineage>
        <taxon>Bacteria</taxon>
        <taxon>Bacillati</taxon>
        <taxon>Bacillota</taxon>
        <taxon>Bacilli</taxon>
        <taxon>Bacillales</taxon>
        <taxon>Paenibacillaceae</taxon>
        <taxon>Paenibacillus</taxon>
    </lineage>
</organism>
<dbReference type="GO" id="GO:0043565">
    <property type="term" value="F:sequence-specific DNA binding"/>
    <property type="evidence" value="ECO:0007669"/>
    <property type="project" value="InterPro"/>
</dbReference>
<dbReference type="Pfam" id="PF12833">
    <property type="entry name" value="HTH_18"/>
    <property type="match status" value="1"/>
</dbReference>
<name>A0A328U0Y6_9BACL</name>
<dbReference type="OrthoDB" id="9791615at2"/>
<keyword evidence="3" id="KW-0238">DNA-binding</keyword>
<sequence>MKDNPWLALMEKASLHMLGHDLHRRTEMRQVNRKLPFYVVSYIKSGSCRLRISGKDYYAGPGDVVFIPPFEVHDHVKDTDEETEFLWWHFTLQVAESIDALQAFRFPIIFRLPQPEKFEAAFHEYCRIADGMASLSNSLMKKAKALELVAILIDAAIHHPDVQQKAEHSDPFMSMLAELLDHPERRVDLAELGGRYFMHPTYIAERFKKLFGITPTKLQLQLRLRRAMQLLETESRPIAEIARLTGYEDIDDFSRFFKSKTGLSPLKYRTSRIAGGTLL</sequence>
<dbReference type="RefSeq" id="WP_112885237.1">
    <property type="nucleotide sequence ID" value="NZ_QLUW01000006.1"/>
</dbReference>
<dbReference type="InterPro" id="IPR020449">
    <property type="entry name" value="Tscrpt_reg_AraC-type_HTH"/>
</dbReference>
<keyword evidence="1" id="KW-0963">Cytoplasm</keyword>
<dbReference type="PANTHER" id="PTHR46796">
    <property type="entry name" value="HTH-TYPE TRANSCRIPTIONAL ACTIVATOR RHAS-RELATED"/>
    <property type="match status" value="1"/>
</dbReference>
<evidence type="ECO:0000313" key="7">
    <source>
        <dbReference type="EMBL" id="RAP73654.1"/>
    </source>
</evidence>
<dbReference type="InterPro" id="IPR018062">
    <property type="entry name" value="HTH_AraC-typ_CS"/>
</dbReference>
<dbReference type="Pfam" id="PF02311">
    <property type="entry name" value="AraC_binding"/>
    <property type="match status" value="1"/>
</dbReference>
<dbReference type="Proteomes" id="UP000249260">
    <property type="component" value="Unassembled WGS sequence"/>
</dbReference>
<keyword evidence="5" id="KW-0804">Transcription</keyword>
<dbReference type="InterPro" id="IPR018060">
    <property type="entry name" value="HTH_AraC"/>
</dbReference>
<keyword evidence="4" id="KW-0010">Activator</keyword>
<dbReference type="SUPFAM" id="SSF51215">
    <property type="entry name" value="Regulatory protein AraC"/>
    <property type="match status" value="1"/>
</dbReference>
<dbReference type="InterPro" id="IPR014710">
    <property type="entry name" value="RmlC-like_jellyroll"/>
</dbReference>
<accession>A0A328U0Y6</accession>
<dbReference type="InterPro" id="IPR037923">
    <property type="entry name" value="HTH-like"/>
</dbReference>
<dbReference type="Gene3D" id="2.60.120.10">
    <property type="entry name" value="Jelly Rolls"/>
    <property type="match status" value="1"/>
</dbReference>
<keyword evidence="2" id="KW-0805">Transcription regulation</keyword>
<dbReference type="AlphaFoldDB" id="A0A328U0Y6"/>
<reference evidence="7 8" key="1">
    <citation type="submission" date="2018-06" db="EMBL/GenBank/DDBJ databases">
        <title>Paenibacillus montanisoli sp. nov., isolated from mountain area soil.</title>
        <authorList>
            <person name="Wu M."/>
        </authorList>
    </citation>
    <scope>NUCLEOTIDE SEQUENCE [LARGE SCALE GENOMIC DNA]</scope>
    <source>
        <strain evidence="7 8">RA17</strain>
    </source>
</reference>
<keyword evidence="8" id="KW-1185">Reference proteome</keyword>
<evidence type="ECO:0000313" key="8">
    <source>
        <dbReference type="Proteomes" id="UP000249260"/>
    </source>
</evidence>
<dbReference type="PANTHER" id="PTHR46796:SF13">
    <property type="entry name" value="HTH-TYPE TRANSCRIPTIONAL ACTIVATOR RHAS"/>
    <property type="match status" value="1"/>
</dbReference>
<evidence type="ECO:0000256" key="4">
    <source>
        <dbReference type="ARBA" id="ARBA00023159"/>
    </source>
</evidence>
<dbReference type="InterPro" id="IPR009057">
    <property type="entry name" value="Homeodomain-like_sf"/>
</dbReference>
<proteinExistence type="predicted"/>
<evidence type="ECO:0000256" key="5">
    <source>
        <dbReference type="ARBA" id="ARBA00023163"/>
    </source>
</evidence>
<dbReference type="SUPFAM" id="SSF46689">
    <property type="entry name" value="Homeodomain-like"/>
    <property type="match status" value="1"/>
</dbReference>
<dbReference type="PROSITE" id="PS00041">
    <property type="entry name" value="HTH_ARAC_FAMILY_1"/>
    <property type="match status" value="1"/>
</dbReference>
<evidence type="ECO:0000256" key="1">
    <source>
        <dbReference type="ARBA" id="ARBA00022490"/>
    </source>
</evidence>
<protein>
    <recommendedName>
        <fullName evidence="6">HTH araC/xylS-type domain-containing protein</fullName>
    </recommendedName>
</protein>
<dbReference type="InterPro" id="IPR003313">
    <property type="entry name" value="AraC-bd"/>
</dbReference>
<dbReference type="Gene3D" id="1.10.10.60">
    <property type="entry name" value="Homeodomain-like"/>
    <property type="match status" value="2"/>
</dbReference>
<gene>
    <name evidence="7" type="ORF">DL346_25645</name>
</gene>
<dbReference type="EMBL" id="QLUW01000006">
    <property type="protein sequence ID" value="RAP73654.1"/>
    <property type="molecule type" value="Genomic_DNA"/>
</dbReference>
<dbReference type="SMART" id="SM00342">
    <property type="entry name" value="HTH_ARAC"/>
    <property type="match status" value="1"/>
</dbReference>
<dbReference type="GO" id="GO:0003700">
    <property type="term" value="F:DNA-binding transcription factor activity"/>
    <property type="evidence" value="ECO:0007669"/>
    <property type="project" value="InterPro"/>
</dbReference>
<dbReference type="PRINTS" id="PR00032">
    <property type="entry name" value="HTHARAC"/>
</dbReference>